<dbReference type="InterPro" id="IPR009000">
    <property type="entry name" value="Transl_B-barrel_sf"/>
</dbReference>
<proteinExistence type="predicted"/>
<sequence>MQKIAKRLDRYKACFDHGNVIFSSAIHGYCFGVEDFAVIYAERLQIPKAELNAALFGDFYISGGKIKGDAASRGRKTLFSQLILEPLWALHHCGLVANDLPKLIELAGKLGVQIKSRRVLDAFDEAVRTWLPLSQACFRACARAPSARTAFHNKYRMQYLLGNKKEHILSNAIEECLPSGITVVLVVKLIRMEGRKFAICRVFSGKIRTGEELYLVGRKVTHTSTVIRLRSYEAGKSETVIFESTCLAIFSWVARAESGERGTYTTAKFLSAMSGEPLA</sequence>
<dbReference type="STRING" id="53326.A0A016UXU6"/>
<dbReference type="Gene3D" id="2.40.30.10">
    <property type="entry name" value="Translation factors"/>
    <property type="match status" value="1"/>
</dbReference>
<name>A0A016UXU6_9BILA</name>
<dbReference type="GO" id="GO:0005829">
    <property type="term" value="C:cytosol"/>
    <property type="evidence" value="ECO:0007669"/>
    <property type="project" value="TreeGrafter"/>
</dbReference>
<accession>A0A016UXU6</accession>
<keyword evidence="2" id="KW-1185">Reference proteome</keyword>
<dbReference type="OrthoDB" id="5835983at2759"/>
<dbReference type="EMBL" id="JARK01001358">
    <property type="protein sequence ID" value="EYC20239.1"/>
    <property type="molecule type" value="Genomic_DNA"/>
</dbReference>
<reference evidence="2" key="1">
    <citation type="journal article" date="2015" name="Nat. Genet.">
        <title>The genome and transcriptome of the zoonotic hookworm Ancylostoma ceylanicum identify infection-specific gene families.</title>
        <authorList>
            <person name="Schwarz E.M."/>
            <person name="Hu Y."/>
            <person name="Antoshechkin I."/>
            <person name="Miller M.M."/>
            <person name="Sternberg P.W."/>
            <person name="Aroian R.V."/>
        </authorList>
    </citation>
    <scope>NUCLEOTIDE SEQUENCE</scope>
    <source>
        <strain evidence="2">HY135</strain>
    </source>
</reference>
<dbReference type="Gene3D" id="3.90.1430.10">
    <property type="entry name" value="Yeast translation eEF2 (G' domain)"/>
    <property type="match status" value="1"/>
</dbReference>
<evidence type="ECO:0000313" key="1">
    <source>
        <dbReference type="EMBL" id="EYC20239.1"/>
    </source>
</evidence>
<dbReference type="SUPFAM" id="SSF50447">
    <property type="entry name" value="Translation proteins"/>
    <property type="match status" value="1"/>
</dbReference>
<dbReference type="PANTHER" id="PTHR42908:SF3">
    <property type="entry name" value="ELONGATION FACTOR-LIKE GTPASE 1"/>
    <property type="match status" value="1"/>
</dbReference>
<organism evidence="1 2">
    <name type="scientific">Ancylostoma ceylanicum</name>
    <dbReference type="NCBI Taxonomy" id="53326"/>
    <lineage>
        <taxon>Eukaryota</taxon>
        <taxon>Metazoa</taxon>
        <taxon>Ecdysozoa</taxon>
        <taxon>Nematoda</taxon>
        <taxon>Chromadorea</taxon>
        <taxon>Rhabditida</taxon>
        <taxon>Rhabditina</taxon>
        <taxon>Rhabditomorpha</taxon>
        <taxon>Strongyloidea</taxon>
        <taxon>Ancylostomatidae</taxon>
        <taxon>Ancylostomatinae</taxon>
        <taxon>Ancylostoma</taxon>
    </lineage>
</organism>
<comment type="caution">
    <text evidence="1">The sequence shown here is derived from an EMBL/GenBank/DDBJ whole genome shotgun (WGS) entry which is preliminary data.</text>
</comment>
<dbReference type="GO" id="GO:0003924">
    <property type="term" value="F:GTPase activity"/>
    <property type="evidence" value="ECO:0007669"/>
    <property type="project" value="TreeGrafter"/>
</dbReference>
<dbReference type="GO" id="GO:0043022">
    <property type="term" value="F:ribosome binding"/>
    <property type="evidence" value="ECO:0007669"/>
    <property type="project" value="TreeGrafter"/>
</dbReference>
<dbReference type="GO" id="GO:0042256">
    <property type="term" value="P:cytosolic ribosome assembly"/>
    <property type="evidence" value="ECO:0007669"/>
    <property type="project" value="TreeGrafter"/>
</dbReference>
<dbReference type="AlphaFoldDB" id="A0A016UXU6"/>
<protein>
    <submittedName>
        <fullName evidence="1">Uncharacterized protein</fullName>
    </submittedName>
</protein>
<dbReference type="PANTHER" id="PTHR42908">
    <property type="entry name" value="TRANSLATION ELONGATION FACTOR-RELATED"/>
    <property type="match status" value="1"/>
</dbReference>
<dbReference type="Proteomes" id="UP000024635">
    <property type="component" value="Unassembled WGS sequence"/>
</dbReference>
<evidence type="ECO:0000313" key="2">
    <source>
        <dbReference type="Proteomes" id="UP000024635"/>
    </source>
</evidence>
<gene>
    <name evidence="1" type="primary">Acey_s0022.g525</name>
    <name evidence="1" type="synonym">Acey-K10C3.5</name>
    <name evidence="1" type="ORF">Y032_0022g525</name>
</gene>
<dbReference type="GO" id="GO:1990904">
    <property type="term" value="C:ribonucleoprotein complex"/>
    <property type="evidence" value="ECO:0007669"/>
    <property type="project" value="TreeGrafter"/>
</dbReference>